<evidence type="ECO:0000313" key="12">
    <source>
        <dbReference type="Proteomes" id="UP000537141"/>
    </source>
</evidence>
<feature type="binding site" evidence="8">
    <location>
        <position position="374"/>
    </location>
    <ligand>
        <name>Mg(2+)</name>
        <dbReference type="ChEBI" id="CHEBI:18420"/>
    </ligand>
</feature>
<comment type="pathway">
    <text evidence="6">Amino-acid biosynthesis; L-tryptophan biosynthesis; L-tryptophan from chorismate: step 1/5.</text>
</comment>
<evidence type="ECO:0000256" key="8">
    <source>
        <dbReference type="PIRSR" id="PIRSR001373-2"/>
    </source>
</evidence>
<keyword evidence="12" id="KW-1185">Reference proteome</keyword>
<evidence type="ECO:0000256" key="2">
    <source>
        <dbReference type="ARBA" id="ARBA00022723"/>
    </source>
</evidence>
<dbReference type="EC" id="4.1.3.27" evidence="6"/>
<dbReference type="InterPro" id="IPR005801">
    <property type="entry name" value="ADC_synthase"/>
</dbReference>
<dbReference type="Proteomes" id="UP000537141">
    <property type="component" value="Unassembled WGS sequence"/>
</dbReference>
<evidence type="ECO:0000259" key="9">
    <source>
        <dbReference type="Pfam" id="PF00425"/>
    </source>
</evidence>
<dbReference type="EMBL" id="JACHHU010000022">
    <property type="protein sequence ID" value="MBB6544004.1"/>
    <property type="molecule type" value="Genomic_DNA"/>
</dbReference>
<keyword evidence="2 8" id="KW-0479">Metal-binding</keyword>
<organism evidence="11 12">
    <name type="scientific">Thalassotalea piscium</name>
    <dbReference type="NCBI Taxonomy" id="1230533"/>
    <lineage>
        <taxon>Bacteria</taxon>
        <taxon>Pseudomonadati</taxon>
        <taxon>Pseudomonadota</taxon>
        <taxon>Gammaproteobacteria</taxon>
        <taxon>Alteromonadales</taxon>
        <taxon>Colwelliaceae</taxon>
        <taxon>Thalassotalea</taxon>
    </lineage>
</organism>
<evidence type="ECO:0000256" key="4">
    <source>
        <dbReference type="ARBA" id="ARBA00023239"/>
    </source>
</evidence>
<dbReference type="GO" id="GO:0046872">
    <property type="term" value="F:metal ion binding"/>
    <property type="evidence" value="ECO:0007669"/>
    <property type="project" value="UniProtKB-KW"/>
</dbReference>
<dbReference type="GO" id="GO:0000162">
    <property type="term" value="P:L-tryptophan biosynthetic process"/>
    <property type="evidence" value="ECO:0007669"/>
    <property type="project" value="UniProtKB-UniPathway"/>
</dbReference>
<dbReference type="InterPro" id="IPR005257">
    <property type="entry name" value="Anth_synth_I_TrpE"/>
</dbReference>
<keyword evidence="6" id="KW-0057">Aromatic amino acid biosynthesis</keyword>
<feature type="domain" description="Chorismate-utilising enzyme C-terminal" evidence="9">
    <location>
        <begin position="255"/>
        <end position="515"/>
    </location>
</feature>
<protein>
    <recommendedName>
        <fullName evidence="6">Anthranilate synthase component 1</fullName>
        <ecNumber evidence="6">4.1.3.27</ecNumber>
    </recommendedName>
</protein>
<evidence type="ECO:0000256" key="3">
    <source>
        <dbReference type="ARBA" id="ARBA00022842"/>
    </source>
</evidence>
<dbReference type="NCBIfam" id="NF010079">
    <property type="entry name" value="PRK13564.1"/>
    <property type="match status" value="1"/>
</dbReference>
<evidence type="ECO:0000259" key="10">
    <source>
        <dbReference type="Pfam" id="PF04715"/>
    </source>
</evidence>
<dbReference type="AlphaFoldDB" id="A0A7X0TUC7"/>
<proteinExistence type="inferred from homology"/>
<keyword evidence="6 7" id="KW-0822">Tryptophan biosynthesis</keyword>
<evidence type="ECO:0000256" key="6">
    <source>
        <dbReference type="PIRNR" id="PIRNR001373"/>
    </source>
</evidence>
<dbReference type="PANTHER" id="PTHR11236">
    <property type="entry name" value="AMINOBENZOATE/ANTHRANILATE SYNTHASE"/>
    <property type="match status" value="1"/>
</dbReference>
<dbReference type="UniPathway" id="UPA00035">
    <property type="reaction ID" value="UER00040"/>
</dbReference>
<dbReference type="PIRSF" id="PIRSF001373">
    <property type="entry name" value="TrpE"/>
    <property type="match status" value="1"/>
</dbReference>
<dbReference type="RefSeq" id="WP_184424771.1">
    <property type="nucleotide sequence ID" value="NZ_AP027362.1"/>
</dbReference>
<feature type="binding site" evidence="8">
    <location>
        <position position="511"/>
    </location>
    <ligand>
        <name>Mg(2+)</name>
        <dbReference type="ChEBI" id="CHEBI:18420"/>
    </ligand>
</feature>
<evidence type="ECO:0000256" key="7">
    <source>
        <dbReference type="PIRSR" id="PIRSR001373-1"/>
    </source>
</evidence>
<dbReference type="InterPro" id="IPR019999">
    <property type="entry name" value="Anth_synth_I-like"/>
</dbReference>
<evidence type="ECO:0000256" key="5">
    <source>
        <dbReference type="ARBA" id="ARBA00047683"/>
    </source>
</evidence>
<feature type="binding site" evidence="7">
    <location>
        <position position="48"/>
    </location>
    <ligand>
        <name>L-tryptophan</name>
        <dbReference type="ChEBI" id="CHEBI:57912"/>
    </ligand>
</feature>
<comment type="similarity">
    <text evidence="1 6">Belongs to the anthranilate synthase component I family.</text>
</comment>
<dbReference type="Gene3D" id="3.60.120.10">
    <property type="entry name" value="Anthranilate synthase"/>
    <property type="match status" value="1"/>
</dbReference>
<feature type="domain" description="Anthranilate synthase component I N-terminal" evidence="10">
    <location>
        <begin position="27"/>
        <end position="198"/>
    </location>
</feature>
<comment type="cofactor">
    <cofactor evidence="8">
        <name>Mg(2+)</name>
        <dbReference type="ChEBI" id="CHEBI:18420"/>
    </cofactor>
    <text evidence="8">Binds 1 Mg(2+) ion per subunit.</text>
</comment>
<dbReference type="Pfam" id="PF04715">
    <property type="entry name" value="Anth_synt_I_N"/>
    <property type="match status" value="1"/>
</dbReference>
<gene>
    <name evidence="11" type="ORF">HNQ55_002528</name>
</gene>
<evidence type="ECO:0000256" key="1">
    <source>
        <dbReference type="ARBA" id="ARBA00009562"/>
    </source>
</evidence>
<comment type="catalytic activity">
    <reaction evidence="5 6">
        <text>chorismate + L-glutamine = anthranilate + pyruvate + L-glutamate + H(+)</text>
        <dbReference type="Rhea" id="RHEA:21732"/>
        <dbReference type="ChEBI" id="CHEBI:15361"/>
        <dbReference type="ChEBI" id="CHEBI:15378"/>
        <dbReference type="ChEBI" id="CHEBI:16567"/>
        <dbReference type="ChEBI" id="CHEBI:29748"/>
        <dbReference type="ChEBI" id="CHEBI:29985"/>
        <dbReference type="ChEBI" id="CHEBI:58359"/>
        <dbReference type="EC" id="4.1.3.27"/>
    </reaction>
</comment>
<dbReference type="SUPFAM" id="SSF56322">
    <property type="entry name" value="ADC synthase"/>
    <property type="match status" value="1"/>
</dbReference>
<dbReference type="GO" id="GO:0004049">
    <property type="term" value="F:anthranilate synthase activity"/>
    <property type="evidence" value="ECO:0007669"/>
    <property type="project" value="UniProtKB-EC"/>
</dbReference>
<comment type="caution">
    <text evidence="11">The sequence shown here is derived from an EMBL/GenBank/DDBJ whole genome shotgun (WGS) entry which is preliminary data.</text>
</comment>
<dbReference type="NCBIfam" id="TIGR00565">
    <property type="entry name" value="trpE_proteo"/>
    <property type="match status" value="1"/>
</dbReference>
<sequence>MKAIYNPNDNLAIGRVDTLSGKAKYQADPLTLFKKLCGNNTNNLLLESAEIDKKHQLKSLLLVDAAVKIVCNGNVVSFKPLTLNGEAAVEFAAKHISEHALISFKDKTLVAVFPEVDQALDEKSRLIAINPFESLRVFNQLKNENNHPFAVFLGGAFAFDMITMSEQLPNVKDGENSCPDYVYYLAETLVVIDHENRSSEIIANVFSGKNQRKCHFEIARRLSAIKTLVESDIAPPKTREVMLNHPIEVITDISDENFCNTVNQLKAHIKAGDIFQVVPSRTFSLPCKDTFNAYLSLRESNPSPYMFYLQDDDFCMFGASPESAIKYQQHNRQVEIYPIAGTRARGYKANGEFSLDLDCRIELELRQDKKELAEHIMLVDLARNDVARVCKPGSRHVADLLKVDRYSHVMHLVSRVCGTLSDDLDALHAYQACMNMGTLSGAPKVRATELIRQFEGKRRGSYGGAVGYITGEGDMDTCIVIRSAFVKNAVAHIQAGAGVVYDSNPQAEADETRQKAQAVINAVIKAATMENTTSQHSSQEVS</sequence>
<dbReference type="InterPro" id="IPR006805">
    <property type="entry name" value="Anth_synth_I_N"/>
</dbReference>
<dbReference type="InterPro" id="IPR015890">
    <property type="entry name" value="Chorismate_C"/>
</dbReference>
<keyword evidence="4 6" id="KW-0456">Lyase</keyword>
<keyword evidence="3 8" id="KW-0460">Magnesium</keyword>
<evidence type="ECO:0000313" key="11">
    <source>
        <dbReference type="EMBL" id="MBB6544004.1"/>
    </source>
</evidence>
<feature type="binding site" evidence="7">
    <location>
        <begin position="304"/>
        <end position="306"/>
    </location>
    <ligand>
        <name>L-tryptophan</name>
        <dbReference type="ChEBI" id="CHEBI:57912"/>
    </ligand>
</feature>
<keyword evidence="6 7" id="KW-0028">Amino-acid biosynthesis</keyword>
<dbReference type="PANTHER" id="PTHR11236:SF49">
    <property type="entry name" value="ANTHRANILATE SYNTHASE COMPONENT 1"/>
    <property type="match status" value="1"/>
</dbReference>
<feature type="binding site" evidence="7">
    <location>
        <position position="482"/>
    </location>
    <ligand>
        <name>chorismate</name>
        <dbReference type="ChEBI" id="CHEBI:29748"/>
    </ligand>
</feature>
<dbReference type="Pfam" id="PF00425">
    <property type="entry name" value="Chorismate_bind"/>
    <property type="match status" value="1"/>
</dbReference>
<dbReference type="PRINTS" id="PR00095">
    <property type="entry name" value="ANTSNTHASEI"/>
</dbReference>
<name>A0A7X0TUC7_9GAMM</name>
<accession>A0A7X0TUC7</accession>
<feature type="binding site" evidence="7">
    <location>
        <begin position="341"/>
        <end position="342"/>
    </location>
    <ligand>
        <name>chorismate</name>
        <dbReference type="ChEBI" id="CHEBI:29748"/>
    </ligand>
</feature>
<reference evidence="11 12" key="1">
    <citation type="submission" date="2020-08" db="EMBL/GenBank/DDBJ databases">
        <title>Genomic Encyclopedia of Type Strains, Phase IV (KMG-IV): sequencing the most valuable type-strain genomes for metagenomic binning, comparative biology and taxonomic classification.</title>
        <authorList>
            <person name="Goeker M."/>
        </authorList>
    </citation>
    <scope>NUCLEOTIDE SEQUENCE [LARGE SCALE GENOMIC DNA]</scope>
    <source>
        <strain evidence="11 12">DSM 26287</strain>
    </source>
</reference>
<feature type="binding site" evidence="7">
    <location>
        <begin position="496"/>
        <end position="498"/>
    </location>
    <ligand>
        <name>chorismate</name>
        <dbReference type="ChEBI" id="CHEBI:29748"/>
    </ligand>
</feature>
<feature type="binding site" evidence="7">
    <location>
        <position position="462"/>
    </location>
    <ligand>
        <name>chorismate</name>
        <dbReference type="ChEBI" id="CHEBI:29748"/>
    </ligand>
</feature>